<sequence length="67" mass="7367">MDGQPSDTIQLEVGDTSDPTRQTLTLKSLARTVDDRFTLLIDMMRAWDAREATIAPTTILAAPMTTT</sequence>
<organism evidence="1 2">
    <name type="scientific">Stephania yunnanensis</name>
    <dbReference type="NCBI Taxonomy" id="152371"/>
    <lineage>
        <taxon>Eukaryota</taxon>
        <taxon>Viridiplantae</taxon>
        <taxon>Streptophyta</taxon>
        <taxon>Embryophyta</taxon>
        <taxon>Tracheophyta</taxon>
        <taxon>Spermatophyta</taxon>
        <taxon>Magnoliopsida</taxon>
        <taxon>Ranunculales</taxon>
        <taxon>Menispermaceae</taxon>
        <taxon>Menispermoideae</taxon>
        <taxon>Cissampelideae</taxon>
        <taxon>Stephania</taxon>
    </lineage>
</organism>
<proteinExistence type="predicted"/>
<name>A0AAP0NXL6_9MAGN</name>
<dbReference type="EMBL" id="JBBNAF010000008">
    <property type="protein sequence ID" value="KAK9121450.1"/>
    <property type="molecule type" value="Genomic_DNA"/>
</dbReference>
<comment type="caution">
    <text evidence="1">The sequence shown here is derived from an EMBL/GenBank/DDBJ whole genome shotgun (WGS) entry which is preliminary data.</text>
</comment>
<evidence type="ECO:0000313" key="1">
    <source>
        <dbReference type="EMBL" id="KAK9121450.1"/>
    </source>
</evidence>
<protein>
    <submittedName>
        <fullName evidence="1">Uncharacterized protein</fullName>
    </submittedName>
</protein>
<reference evidence="1 2" key="1">
    <citation type="submission" date="2024-01" db="EMBL/GenBank/DDBJ databases">
        <title>Genome assemblies of Stephania.</title>
        <authorList>
            <person name="Yang L."/>
        </authorList>
    </citation>
    <scope>NUCLEOTIDE SEQUENCE [LARGE SCALE GENOMIC DNA]</scope>
    <source>
        <strain evidence="1">YNDBR</strain>
        <tissue evidence="1">Leaf</tissue>
    </source>
</reference>
<dbReference type="AlphaFoldDB" id="A0AAP0NXL6"/>
<accession>A0AAP0NXL6</accession>
<keyword evidence="2" id="KW-1185">Reference proteome</keyword>
<gene>
    <name evidence="1" type="ORF">Syun_019067</name>
</gene>
<dbReference type="Proteomes" id="UP001420932">
    <property type="component" value="Unassembled WGS sequence"/>
</dbReference>
<evidence type="ECO:0000313" key="2">
    <source>
        <dbReference type="Proteomes" id="UP001420932"/>
    </source>
</evidence>